<evidence type="ECO:0000259" key="7">
    <source>
        <dbReference type="Pfam" id="PF07732"/>
    </source>
</evidence>
<dbReference type="CDD" id="cd13901">
    <property type="entry name" value="CuRO_3_MaLCC_like"/>
    <property type="match status" value="1"/>
</dbReference>
<sequence length="565" mass="61741">MGWLKVTIDFVLHVTQLDGFSPLIGYGDVQKPLQPPPIVIDPSPPTYDGCQGTNEEFTPDGVDKVLGKYFNGTYPGPTLQACWGDQLVIHVTNRRSDNGTTVHWHGIRQLNSNEMDGVNGVTQCPISTDDTFTITLPRNSMYPDGVAAPLVIHGPTSEKAWDIDDTVATGINDTDSKQLGPVMISDWVHETAFIVYGIEMQGNGAPPADSIVINGKGHYNNSGTVTGSYFETTFQKGKRHILRLINGSAGASFIFAIDGHDLEVISNDLVAIEPFTVSSLFIGIGQRYTVVVQGKNESEAPGDYWMRTLPADCATFQGSNPPDQRTGIVRYDASSTALPADVAAPLNDTTCADVSTELLNPIVPWCVDQHPQNNVTEDTYEAAVQTAVPTNPDEQLGPPGHPYKHWFLGDRPMWLNFSMPTILNVDASIANPNYTVIEEDYNVGDHPIHLHGSDFVILAQNSTPWDEATSPSTFRYDNPPRRDTAMLPRGGYLALAFRPDNPGSWLLHCHIAWHASSGLALQILVRPRDIPDFLGDLAETVRVCDNWADTPLALSMPRIQDDSGV</sequence>
<evidence type="ECO:0000259" key="5">
    <source>
        <dbReference type="Pfam" id="PF00394"/>
    </source>
</evidence>
<reference evidence="8 9" key="1">
    <citation type="submission" date="2024-02" db="EMBL/GenBank/DDBJ databases">
        <title>De novo assembly and annotation of 12 fungi associated with fruit tree decline syndrome in Ontario, Canada.</title>
        <authorList>
            <person name="Sulman M."/>
            <person name="Ellouze W."/>
            <person name="Ilyukhin E."/>
        </authorList>
    </citation>
    <scope>NUCLEOTIDE SEQUENCE [LARGE SCALE GENOMIC DNA]</scope>
    <source>
        <strain evidence="8 9">M11/M66-122</strain>
    </source>
</reference>
<dbReference type="AlphaFoldDB" id="A0AAN9V5A4"/>
<dbReference type="CDD" id="cd13880">
    <property type="entry name" value="CuRO_2_MaLCC_like"/>
    <property type="match status" value="1"/>
</dbReference>
<comment type="similarity">
    <text evidence="1">Belongs to the multicopper oxidase family.</text>
</comment>
<dbReference type="InterPro" id="IPR011706">
    <property type="entry name" value="Cu-oxidase_C"/>
</dbReference>
<dbReference type="InterPro" id="IPR002355">
    <property type="entry name" value="Cu_oxidase_Cu_BS"/>
</dbReference>
<protein>
    <recommendedName>
        <fullName evidence="10">Laccase</fullName>
    </recommendedName>
</protein>
<evidence type="ECO:0000256" key="3">
    <source>
        <dbReference type="ARBA" id="ARBA00023002"/>
    </source>
</evidence>
<dbReference type="Proteomes" id="UP001320420">
    <property type="component" value="Unassembled WGS sequence"/>
</dbReference>
<evidence type="ECO:0000256" key="4">
    <source>
        <dbReference type="ARBA" id="ARBA00023008"/>
    </source>
</evidence>
<feature type="domain" description="Plastocyanin-like" evidence="6">
    <location>
        <begin position="436"/>
        <end position="528"/>
    </location>
</feature>
<dbReference type="GO" id="GO:0005507">
    <property type="term" value="F:copper ion binding"/>
    <property type="evidence" value="ECO:0007669"/>
    <property type="project" value="InterPro"/>
</dbReference>
<dbReference type="PANTHER" id="PTHR11709:SF71">
    <property type="entry name" value="OXIDOREDUCTASE TPCJ"/>
    <property type="match status" value="1"/>
</dbReference>
<dbReference type="PROSITE" id="PS00079">
    <property type="entry name" value="MULTICOPPER_OXIDASE1"/>
    <property type="match status" value="1"/>
</dbReference>
<evidence type="ECO:0000256" key="2">
    <source>
        <dbReference type="ARBA" id="ARBA00022723"/>
    </source>
</evidence>
<dbReference type="InterPro" id="IPR008972">
    <property type="entry name" value="Cupredoxin"/>
</dbReference>
<dbReference type="GO" id="GO:0016491">
    <property type="term" value="F:oxidoreductase activity"/>
    <property type="evidence" value="ECO:0007669"/>
    <property type="project" value="UniProtKB-KW"/>
</dbReference>
<feature type="domain" description="Plastocyanin-like" evidence="7">
    <location>
        <begin position="55"/>
        <end position="137"/>
    </location>
</feature>
<dbReference type="FunFam" id="2.60.40.420:FF:000045">
    <property type="entry name" value="Laccase 2"/>
    <property type="match status" value="1"/>
</dbReference>
<dbReference type="Pfam" id="PF00394">
    <property type="entry name" value="Cu-oxidase"/>
    <property type="match status" value="1"/>
</dbReference>
<dbReference type="SUPFAM" id="SSF49503">
    <property type="entry name" value="Cupredoxins"/>
    <property type="match status" value="3"/>
</dbReference>
<dbReference type="InterPro" id="IPR033138">
    <property type="entry name" value="Cu_oxidase_CS"/>
</dbReference>
<dbReference type="Pfam" id="PF07732">
    <property type="entry name" value="Cu-oxidase_3"/>
    <property type="match status" value="1"/>
</dbReference>
<keyword evidence="2" id="KW-0479">Metal-binding</keyword>
<keyword evidence="3" id="KW-0560">Oxidoreductase</keyword>
<dbReference type="InterPro" id="IPR001117">
    <property type="entry name" value="Cu-oxidase_2nd"/>
</dbReference>
<keyword evidence="9" id="KW-1185">Reference proteome</keyword>
<dbReference type="PROSITE" id="PS00080">
    <property type="entry name" value="MULTICOPPER_OXIDASE2"/>
    <property type="match status" value="1"/>
</dbReference>
<dbReference type="Gene3D" id="2.60.40.420">
    <property type="entry name" value="Cupredoxins - blue copper proteins"/>
    <property type="match status" value="3"/>
</dbReference>
<evidence type="ECO:0000313" key="8">
    <source>
        <dbReference type="EMBL" id="KAK7753773.1"/>
    </source>
</evidence>
<evidence type="ECO:0000259" key="6">
    <source>
        <dbReference type="Pfam" id="PF07731"/>
    </source>
</evidence>
<proteinExistence type="inferred from homology"/>
<dbReference type="InterPro" id="IPR011707">
    <property type="entry name" value="Cu-oxidase-like_N"/>
</dbReference>
<evidence type="ECO:0008006" key="10">
    <source>
        <dbReference type="Google" id="ProtNLM"/>
    </source>
</evidence>
<accession>A0AAN9V5A4</accession>
<dbReference type="PANTHER" id="PTHR11709">
    <property type="entry name" value="MULTI-COPPER OXIDASE"/>
    <property type="match status" value="1"/>
</dbReference>
<dbReference type="EMBL" id="JAKJXP020000025">
    <property type="protein sequence ID" value="KAK7753773.1"/>
    <property type="molecule type" value="Genomic_DNA"/>
</dbReference>
<comment type="caution">
    <text evidence="8">The sequence shown here is derived from an EMBL/GenBank/DDBJ whole genome shotgun (WGS) entry which is preliminary data.</text>
</comment>
<organism evidence="8 9">
    <name type="scientific">Diatrype stigma</name>
    <dbReference type="NCBI Taxonomy" id="117547"/>
    <lineage>
        <taxon>Eukaryota</taxon>
        <taxon>Fungi</taxon>
        <taxon>Dikarya</taxon>
        <taxon>Ascomycota</taxon>
        <taxon>Pezizomycotina</taxon>
        <taxon>Sordariomycetes</taxon>
        <taxon>Xylariomycetidae</taxon>
        <taxon>Xylariales</taxon>
        <taxon>Diatrypaceae</taxon>
        <taxon>Diatrype</taxon>
    </lineage>
</organism>
<dbReference type="Pfam" id="PF07731">
    <property type="entry name" value="Cu-oxidase_2"/>
    <property type="match status" value="1"/>
</dbReference>
<gene>
    <name evidence="8" type="ORF">SLS62_004138</name>
</gene>
<keyword evidence="4" id="KW-0186">Copper</keyword>
<evidence type="ECO:0000313" key="9">
    <source>
        <dbReference type="Proteomes" id="UP001320420"/>
    </source>
</evidence>
<name>A0AAN9V5A4_9PEZI</name>
<evidence type="ECO:0000256" key="1">
    <source>
        <dbReference type="ARBA" id="ARBA00010609"/>
    </source>
</evidence>
<dbReference type="InterPro" id="IPR045087">
    <property type="entry name" value="Cu-oxidase_fam"/>
</dbReference>
<feature type="domain" description="Plastocyanin-like" evidence="5">
    <location>
        <begin position="181"/>
        <end position="331"/>
    </location>
</feature>